<dbReference type="InterPro" id="IPR010730">
    <property type="entry name" value="HET"/>
</dbReference>
<name>A0ABR4CAX4_9HELO</name>
<feature type="signal peptide" evidence="1">
    <location>
        <begin position="1"/>
        <end position="21"/>
    </location>
</feature>
<reference evidence="3 4" key="1">
    <citation type="journal article" date="2024" name="Commun. Biol.">
        <title>Comparative genomic analysis of thermophilic fungi reveals convergent evolutionary adaptations and gene losses.</title>
        <authorList>
            <person name="Steindorff A.S."/>
            <person name="Aguilar-Pontes M.V."/>
            <person name="Robinson A.J."/>
            <person name="Andreopoulos B."/>
            <person name="LaButti K."/>
            <person name="Kuo A."/>
            <person name="Mondo S."/>
            <person name="Riley R."/>
            <person name="Otillar R."/>
            <person name="Haridas S."/>
            <person name="Lipzen A."/>
            <person name="Grimwood J."/>
            <person name="Schmutz J."/>
            <person name="Clum A."/>
            <person name="Reid I.D."/>
            <person name="Moisan M.C."/>
            <person name="Butler G."/>
            <person name="Nguyen T.T.M."/>
            <person name="Dewar K."/>
            <person name="Conant G."/>
            <person name="Drula E."/>
            <person name="Henrissat B."/>
            <person name="Hansel C."/>
            <person name="Singer S."/>
            <person name="Hutchinson M.I."/>
            <person name="de Vries R.P."/>
            <person name="Natvig D.O."/>
            <person name="Powell A.J."/>
            <person name="Tsang A."/>
            <person name="Grigoriev I.V."/>
        </authorList>
    </citation>
    <scope>NUCLEOTIDE SEQUENCE [LARGE SCALE GENOMIC DNA]</scope>
    <source>
        <strain evidence="3 4">CBS 494.80</strain>
    </source>
</reference>
<gene>
    <name evidence="3" type="ORF">VTL71DRAFT_2450</name>
</gene>
<comment type="caution">
    <text evidence="3">The sequence shown here is derived from an EMBL/GenBank/DDBJ whole genome shotgun (WGS) entry which is preliminary data.</text>
</comment>
<evidence type="ECO:0000313" key="3">
    <source>
        <dbReference type="EMBL" id="KAL2066379.1"/>
    </source>
</evidence>
<feature type="chain" id="PRO_5045791700" description="Heterokaryon incompatibility domain-containing protein" evidence="1">
    <location>
        <begin position="22"/>
        <end position="201"/>
    </location>
</feature>
<evidence type="ECO:0000259" key="2">
    <source>
        <dbReference type="Pfam" id="PF06985"/>
    </source>
</evidence>
<keyword evidence="4" id="KW-1185">Reference proteome</keyword>
<dbReference type="Proteomes" id="UP001595075">
    <property type="component" value="Unassembled WGS sequence"/>
</dbReference>
<feature type="domain" description="Heterokaryon incompatibility" evidence="2">
    <location>
        <begin position="84"/>
        <end position="115"/>
    </location>
</feature>
<proteinExistence type="predicted"/>
<dbReference type="EMBL" id="JAZHXI010000011">
    <property type="protein sequence ID" value="KAL2066379.1"/>
    <property type="molecule type" value="Genomic_DNA"/>
</dbReference>
<protein>
    <recommendedName>
        <fullName evidence="2">Heterokaryon incompatibility domain-containing protein</fullName>
    </recommendedName>
</protein>
<organism evidence="3 4">
    <name type="scientific">Oculimacula yallundae</name>
    <dbReference type="NCBI Taxonomy" id="86028"/>
    <lineage>
        <taxon>Eukaryota</taxon>
        <taxon>Fungi</taxon>
        <taxon>Dikarya</taxon>
        <taxon>Ascomycota</taxon>
        <taxon>Pezizomycotina</taxon>
        <taxon>Leotiomycetes</taxon>
        <taxon>Helotiales</taxon>
        <taxon>Ploettnerulaceae</taxon>
        <taxon>Oculimacula</taxon>
    </lineage>
</organism>
<accession>A0ABR4CAX4</accession>
<keyword evidence="1" id="KW-0732">Signal</keyword>
<sequence length="201" mass="21710">MQFPTFITGTIILLLASSATAQSGKRAGRLAIYVSSSSGTACQAGVCGGNNGICPKGTTQSVDSPSQRDNMAACAGKPAKAALLLRLRQKEKKRSIWIDQLCIDQSNLVEEAIQAVKDAFALSLYKQEHGSGPRRNYMDAGIGGTQLKELVDKVHAGSITLWPITLNAKVKVAKEKPFYPQDCWMSDPRWNAESENMGYVS</sequence>
<dbReference type="Pfam" id="PF06985">
    <property type="entry name" value="HET"/>
    <property type="match status" value="1"/>
</dbReference>
<evidence type="ECO:0000313" key="4">
    <source>
        <dbReference type="Proteomes" id="UP001595075"/>
    </source>
</evidence>
<evidence type="ECO:0000256" key="1">
    <source>
        <dbReference type="SAM" id="SignalP"/>
    </source>
</evidence>